<dbReference type="EMBL" id="LR796427">
    <property type="protein sequence ID" value="CAB4144220.1"/>
    <property type="molecule type" value="Genomic_DNA"/>
</dbReference>
<organism evidence="1">
    <name type="scientific">uncultured Caudovirales phage</name>
    <dbReference type="NCBI Taxonomy" id="2100421"/>
    <lineage>
        <taxon>Viruses</taxon>
        <taxon>Duplodnaviria</taxon>
        <taxon>Heunggongvirae</taxon>
        <taxon>Uroviricota</taxon>
        <taxon>Caudoviricetes</taxon>
        <taxon>Peduoviridae</taxon>
        <taxon>Maltschvirus</taxon>
        <taxon>Maltschvirus maltsch</taxon>
    </lineage>
</organism>
<protein>
    <submittedName>
        <fullName evidence="1">Uncharacterized protein</fullName>
    </submittedName>
</protein>
<name>A0A6J5MGJ2_9CAUD</name>
<evidence type="ECO:0000313" key="1">
    <source>
        <dbReference type="EMBL" id="CAB4144220.1"/>
    </source>
</evidence>
<gene>
    <name evidence="1" type="ORF">UFOVP455_28</name>
</gene>
<accession>A0A6J5MGJ2</accession>
<proteinExistence type="predicted"/>
<sequence length="80" mass="9054">MKTKYKLRAECLADITKFLASARFLASYKIKPLNNGIDHTLEIETEASLEKIISCIALVPDSHVMLDTIKPIKEYTGKRD</sequence>
<reference evidence="1" key="1">
    <citation type="submission" date="2020-04" db="EMBL/GenBank/DDBJ databases">
        <authorList>
            <person name="Chiriac C."/>
            <person name="Salcher M."/>
            <person name="Ghai R."/>
            <person name="Kavagutti S V."/>
        </authorList>
    </citation>
    <scope>NUCLEOTIDE SEQUENCE</scope>
</reference>